<dbReference type="NCBIfam" id="TIGR01464">
    <property type="entry name" value="hemE"/>
    <property type="match status" value="1"/>
</dbReference>
<evidence type="ECO:0000313" key="9">
    <source>
        <dbReference type="EMBL" id="VAV91064.1"/>
    </source>
</evidence>
<comment type="pathway">
    <text evidence="1">Porphyrin-containing compound metabolism; protoporphyrin-IX biosynthesis; coproporphyrinogen-III from 5-aminolevulinate: step 4/4.</text>
</comment>
<evidence type="ECO:0000256" key="6">
    <source>
        <dbReference type="ARBA" id="ARBA00023244"/>
    </source>
</evidence>
<protein>
    <recommendedName>
        <fullName evidence="3">uroporphyrinogen decarboxylase</fullName>
        <ecNumber evidence="3">4.1.1.37</ecNumber>
    </recommendedName>
</protein>
<evidence type="ECO:0000256" key="2">
    <source>
        <dbReference type="ARBA" id="ARBA00009935"/>
    </source>
</evidence>
<proteinExistence type="inferred from homology"/>
<keyword evidence="5 9" id="KW-0456">Lyase</keyword>
<dbReference type="PROSITE" id="PS00907">
    <property type="entry name" value="UROD_2"/>
    <property type="match status" value="1"/>
</dbReference>
<dbReference type="GO" id="GO:0004853">
    <property type="term" value="F:uroporphyrinogen decarboxylase activity"/>
    <property type="evidence" value="ECO:0007669"/>
    <property type="project" value="UniProtKB-EC"/>
</dbReference>
<reference evidence="9" key="1">
    <citation type="submission" date="2018-06" db="EMBL/GenBank/DDBJ databases">
        <authorList>
            <person name="Zhirakovskaya E."/>
        </authorList>
    </citation>
    <scope>NUCLEOTIDE SEQUENCE</scope>
</reference>
<dbReference type="EC" id="4.1.1.37" evidence="3"/>
<accession>A0A3B0RCN0</accession>
<dbReference type="InterPro" id="IPR006361">
    <property type="entry name" value="Uroporphyrinogen_deCO2ase_HemE"/>
</dbReference>
<evidence type="ECO:0000256" key="1">
    <source>
        <dbReference type="ARBA" id="ARBA00004804"/>
    </source>
</evidence>
<evidence type="ECO:0000259" key="8">
    <source>
        <dbReference type="PROSITE" id="PS00907"/>
    </source>
</evidence>
<dbReference type="PANTHER" id="PTHR21091:SF169">
    <property type="entry name" value="UROPORPHYRINOGEN DECARBOXYLASE"/>
    <property type="match status" value="1"/>
</dbReference>
<evidence type="ECO:0000256" key="5">
    <source>
        <dbReference type="ARBA" id="ARBA00023239"/>
    </source>
</evidence>
<keyword evidence="6" id="KW-0627">Porphyrin biosynthesis</keyword>
<dbReference type="PROSITE" id="PS00906">
    <property type="entry name" value="UROD_1"/>
    <property type="match status" value="1"/>
</dbReference>
<gene>
    <name evidence="9" type="ORF">MNBD_ALPHA05-934</name>
</gene>
<evidence type="ECO:0000256" key="3">
    <source>
        <dbReference type="ARBA" id="ARBA00012288"/>
    </source>
</evidence>
<dbReference type="GO" id="GO:0019353">
    <property type="term" value="P:protoporphyrinogen IX biosynthetic process from glutamate"/>
    <property type="evidence" value="ECO:0007669"/>
    <property type="project" value="TreeGrafter"/>
</dbReference>
<dbReference type="HAMAP" id="MF_00218">
    <property type="entry name" value="URO_D"/>
    <property type="match status" value="1"/>
</dbReference>
<name>A0A3B0RCN0_9ZZZZ</name>
<evidence type="ECO:0000256" key="4">
    <source>
        <dbReference type="ARBA" id="ARBA00022793"/>
    </source>
</evidence>
<sequence>MTRHSKFLSALAGEVQAIPPVWFMRQAGRYLPEYRELRAKAGSFLELCFNPELASEVTLQPIRRFDLDAAILFADILLIPHAMGQSLTFGEGEGPRLNPVITPENIDQFRGQDVLKSLAPVFETVRATRAALDPDKALIGFAGAPWTVATYMLAGQSMRDPASLREWYYRDPVFLKSLIDLLSDLTIDYLNAQIDAGADAVQLFDTWAGGLPWPVLNAVSVGPLNKIAQGVKKAHPETPVILFPKGVGEKAAEYAMLATCDGLSIDYGMNPTWARGYLSGHTTVQGGLDPLVVIKGGDEMKQAADNLLKIFSDVPYIFNLGHGFTPQTPPENVGALVRHLRGEG</sequence>
<dbReference type="UniPathway" id="UPA00251">
    <property type="reaction ID" value="UER00321"/>
</dbReference>
<dbReference type="AlphaFoldDB" id="A0A3B0RCN0"/>
<dbReference type="SUPFAM" id="SSF51726">
    <property type="entry name" value="UROD/MetE-like"/>
    <property type="match status" value="1"/>
</dbReference>
<comment type="similarity">
    <text evidence="2">Belongs to the uroporphyrinogen decarboxylase family.</text>
</comment>
<dbReference type="CDD" id="cd00717">
    <property type="entry name" value="URO-D"/>
    <property type="match status" value="1"/>
</dbReference>
<feature type="domain" description="Uroporphyrinogen decarboxylase (URO-D)" evidence="8">
    <location>
        <begin position="139"/>
        <end position="155"/>
    </location>
</feature>
<dbReference type="InterPro" id="IPR000257">
    <property type="entry name" value="Uroporphyrinogen_deCOase"/>
</dbReference>
<dbReference type="Gene3D" id="3.20.20.210">
    <property type="match status" value="1"/>
</dbReference>
<organism evidence="9">
    <name type="scientific">hydrothermal vent metagenome</name>
    <dbReference type="NCBI Taxonomy" id="652676"/>
    <lineage>
        <taxon>unclassified sequences</taxon>
        <taxon>metagenomes</taxon>
        <taxon>ecological metagenomes</taxon>
    </lineage>
</organism>
<dbReference type="GO" id="GO:0005829">
    <property type="term" value="C:cytosol"/>
    <property type="evidence" value="ECO:0007669"/>
    <property type="project" value="TreeGrafter"/>
</dbReference>
<keyword evidence="4" id="KW-0210">Decarboxylase</keyword>
<dbReference type="PANTHER" id="PTHR21091">
    <property type="entry name" value="METHYLTETRAHYDROFOLATE:HOMOCYSTEINE METHYLTRANSFERASE RELATED"/>
    <property type="match status" value="1"/>
</dbReference>
<feature type="domain" description="Uroporphyrinogen decarboxylase (URO-D)" evidence="7">
    <location>
        <begin position="20"/>
        <end position="29"/>
    </location>
</feature>
<evidence type="ECO:0000259" key="7">
    <source>
        <dbReference type="PROSITE" id="PS00906"/>
    </source>
</evidence>
<dbReference type="Pfam" id="PF01208">
    <property type="entry name" value="URO-D"/>
    <property type="match status" value="1"/>
</dbReference>
<dbReference type="EMBL" id="UOEH01000053">
    <property type="protein sequence ID" value="VAV91064.1"/>
    <property type="molecule type" value="Genomic_DNA"/>
</dbReference>
<dbReference type="InterPro" id="IPR038071">
    <property type="entry name" value="UROD/MetE-like_sf"/>
</dbReference>